<accession>A0A3P7JFM4</accession>
<organism evidence="1 2">
    <name type="scientific">Strongylus vulgaris</name>
    <name type="common">Blood worm</name>
    <dbReference type="NCBI Taxonomy" id="40348"/>
    <lineage>
        <taxon>Eukaryota</taxon>
        <taxon>Metazoa</taxon>
        <taxon>Ecdysozoa</taxon>
        <taxon>Nematoda</taxon>
        <taxon>Chromadorea</taxon>
        <taxon>Rhabditida</taxon>
        <taxon>Rhabditina</taxon>
        <taxon>Rhabditomorpha</taxon>
        <taxon>Strongyloidea</taxon>
        <taxon>Strongylidae</taxon>
        <taxon>Strongylus</taxon>
    </lineage>
</organism>
<dbReference type="OrthoDB" id="5871256at2759"/>
<evidence type="ECO:0000313" key="2">
    <source>
        <dbReference type="Proteomes" id="UP000270094"/>
    </source>
</evidence>
<dbReference type="AlphaFoldDB" id="A0A3P7JFM4"/>
<dbReference type="GO" id="GO:0003676">
    <property type="term" value="F:nucleic acid binding"/>
    <property type="evidence" value="ECO:0007669"/>
    <property type="project" value="InterPro"/>
</dbReference>
<sequence length="162" mass="18225">MQEITRIFQGAANLGLYQEKILKEAMVPWKQKHPNFIFQQDCVPAYGAKTTIHFLETHFLTKDLWPVNSPDLNPLDFSSKCKKSGNFAKRIDQGNNLDLNYLRRTIDLKKQINACVKADGGPFENSLLKNSGAAPTQLQQAGNEKNNKPVILQVFPIVDAIV</sequence>
<name>A0A3P7JFM4_STRVU</name>
<dbReference type="Proteomes" id="UP000270094">
    <property type="component" value="Unassembled WGS sequence"/>
</dbReference>
<evidence type="ECO:0000313" key="1">
    <source>
        <dbReference type="EMBL" id="VDM74877.1"/>
    </source>
</evidence>
<dbReference type="Gene3D" id="3.30.420.10">
    <property type="entry name" value="Ribonuclease H-like superfamily/Ribonuclease H"/>
    <property type="match status" value="1"/>
</dbReference>
<gene>
    <name evidence="1" type="ORF">SVUK_LOCUS9875</name>
</gene>
<reference evidence="1 2" key="1">
    <citation type="submission" date="2018-11" db="EMBL/GenBank/DDBJ databases">
        <authorList>
            <consortium name="Pathogen Informatics"/>
        </authorList>
    </citation>
    <scope>NUCLEOTIDE SEQUENCE [LARGE SCALE GENOMIC DNA]</scope>
</reference>
<dbReference type="InterPro" id="IPR036397">
    <property type="entry name" value="RNaseH_sf"/>
</dbReference>
<proteinExistence type="predicted"/>
<protein>
    <submittedName>
        <fullName evidence="1">Uncharacterized protein</fullName>
    </submittedName>
</protein>
<keyword evidence="2" id="KW-1185">Reference proteome</keyword>
<dbReference type="EMBL" id="UYYB01094709">
    <property type="protein sequence ID" value="VDM74877.1"/>
    <property type="molecule type" value="Genomic_DNA"/>
</dbReference>